<dbReference type="InterPro" id="IPR036249">
    <property type="entry name" value="Thioredoxin-like_sf"/>
</dbReference>
<dbReference type="EMBL" id="BSYR01000010">
    <property type="protein sequence ID" value="GMI71357.1"/>
    <property type="molecule type" value="Genomic_DNA"/>
</dbReference>
<dbReference type="Pfam" id="PF13417">
    <property type="entry name" value="GST_N_3"/>
    <property type="match status" value="1"/>
</dbReference>
<dbReference type="PROSITE" id="PS50404">
    <property type="entry name" value="GST_NTER"/>
    <property type="match status" value="1"/>
</dbReference>
<dbReference type="AlphaFoldDB" id="A0A9W7LNL9"/>
<dbReference type="InterPro" id="IPR004045">
    <property type="entry name" value="Glutathione_S-Trfase_N"/>
</dbReference>
<organism evidence="2 3">
    <name type="scientific">Hibiscus trionum</name>
    <name type="common">Flower of an hour</name>
    <dbReference type="NCBI Taxonomy" id="183268"/>
    <lineage>
        <taxon>Eukaryota</taxon>
        <taxon>Viridiplantae</taxon>
        <taxon>Streptophyta</taxon>
        <taxon>Embryophyta</taxon>
        <taxon>Tracheophyta</taxon>
        <taxon>Spermatophyta</taxon>
        <taxon>Magnoliopsida</taxon>
        <taxon>eudicotyledons</taxon>
        <taxon>Gunneridae</taxon>
        <taxon>Pentapetalae</taxon>
        <taxon>rosids</taxon>
        <taxon>malvids</taxon>
        <taxon>Malvales</taxon>
        <taxon>Malvaceae</taxon>
        <taxon>Malvoideae</taxon>
        <taxon>Hibiscus</taxon>
    </lineage>
</organism>
<feature type="domain" description="GST N-terminal" evidence="1">
    <location>
        <begin position="1"/>
        <end position="77"/>
    </location>
</feature>
<dbReference type="OrthoDB" id="4951845at2759"/>
<proteinExistence type="predicted"/>
<dbReference type="InterPro" id="IPR044629">
    <property type="entry name" value="GSTL1/2/3"/>
</dbReference>
<protein>
    <recommendedName>
        <fullName evidence="1">GST N-terminal domain-containing protein</fullName>
    </recommendedName>
</protein>
<gene>
    <name evidence="2" type="ORF">HRI_000805000</name>
</gene>
<dbReference type="CDD" id="cd00570">
    <property type="entry name" value="GST_N_family"/>
    <property type="match status" value="1"/>
</dbReference>
<dbReference type="SUPFAM" id="SSF52833">
    <property type="entry name" value="Thioredoxin-like"/>
    <property type="match status" value="1"/>
</dbReference>
<evidence type="ECO:0000259" key="1">
    <source>
        <dbReference type="PROSITE" id="PS50404"/>
    </source>
</evidence>
<evidence type="ECO:0000313" key="2">
    <source>
        <dbReference type="EMBL" id="GMI71357.1"/>
    </source>
</evidence>
<reference evidence="2" key="1">
    <citation type="submission" date="2023-05" db="EMBL/GenBank/DDBJ databases">
        <title>Genome and transcriptome analyses reveal genes involved in the formation of fine ridges on petal epidermal cells in Hibiscus trionum.</title>
        <authorList>
            <person name="Koshimizu S."/>
            <person name="Masuda S."/>
            <person name="Ishii T."/>
            <person name="Shirasu K."/>
            <person name="Hoshino A."/>
            <person name="Arita M."/>
        </authorList>
    </citation>
    <scope>NUCLEOTIDE SEQUENCE</scope>
    <source>
        <strain evidence="2">Hamamatsu line</strain>
    </source>
</reference>
<accession>A0A9W7LNL9</accession>
<sequence>MTYTCPFAQRVWWITKNFKGLQDKIKLVPLNLQNRHAWYKEKVYPANKVPSLEHNGKVMGESIDLIKYVDTNFEGPSLLPNVTSLQLFTALTQCRFLNSDRR</sequence>
<name>A0A9W7LNL9_HIBTR</name>
<keyword evidence="3" id="KW-1185">Reference proteome</keyword>
<dbReference type="GO" id="GO:0004364">
    <property type="term" value="F:glutathione transferase activity"/>
    <property type="evidence" value="ECO:0007669"/>
    <property type="project" value="InterPro"/>
</dbReference>
<dbReference type="Gene3D" id="3.40.30.10">
    <property type="entry name" value="Glutaredoxin"/>
    <property type="match status" value="1"/>
</dbReference>
<dbReference type="PANTHER" id="PTHR44328:SF6">
    <property type="entry name" value="GLUTATHIONE S-TRANSFERASE L1-RELATED"/>
    <property type="match status" value="1"/>
</dbReference>
<dbReference type="PANTHER" id="PTHR44328">
    <property type="entry name" value="GLUTATHIONE S-TRANSFERASE L1"/>
    <property type="match status" value="1"/>
</dbReference>
<comment type="caution">
    <text evidence="2">The sequence shown here is derived from an EMBL/GenBank/DDBJ whole genome shotgun (WGS) entry which is preliminary data.</text>
</comment>
<evidence type="ECO:0000313" key="3">
    <source>
        <dbReference type="Proteomes" id="UP001165190"/>
    </source>
</evidence>
<dbReference type="Proteomes" id="UP001165190">
    <property type="component" value="Unassembled WGS sequence"/>
</dbReference>